<dbReference type="Pfam" id="PF10111">
    <property type="entry name" value="Glyco_tranf_2_2"/>
    <property type="match status" value="1"/>
</dbReference>
<organism evidence="2">
    <name type="scientific">marine sediment metagenome</name>
    <dbReference type="NCBI Taxonomy" id="412755"/>
    <lineage>
        <taxon>unclassified sequences</taxon>
        <taxon>metagenomes</taxon>
        <taxon>ecological metagenomes</taxon>
    </lineage>
</organism>
<reference evidence="2" key="1">
    <citation type="journal article" date="2015" name="Nature">
        <title>Complex archaea that bridge the gap between prokaryotes and eukaryotes.</title>
        <authorList>
            <person name="Spang A."/>
            <person name="Saw J.H."/>
            <person name="Jorgensen S.L."/>
            <person name="Zaremba-Niedzwiedzka K."/>
            <person name="Martijn J."/>
            <person name="Lind A.E."/>
            <person name="van Eijk R."/>
            <person name="Schleper C."/>
            <person name="Guy L."/>
            <person name="Ettema T.J."/>
        </authorList>
    </citation>
    <scope>NUCLEOTIDE SEQUENCE</scope>
</reference>
<dbReference type="Gene3D" id="3.90.550.10">
    <property type="entry name" value="Spore Coat Polysaccharide Biosynthesis Protein SpsA, Chain A"/>
    <property type="match status" value="1"/>
</dbReference>
<dbReference type="InterPro" id="IPR029044">
    <property type="entry name" value="Nucleotide-diphossugar_trans"/>
</dbReference>
<sequence length="242" mass="27703">ASSNATYLAILDGDDYWTNDKLKRQLKLLDADPEIGLVYSDFYTFPDGNAAAARAASAADLSRMEDLTRSFFLCDPPILPSTVILRRTALDRAGHFDPDIRMFEETEMWLRLSRVCRFGFVAGPLAYKRYHRKSLTGGFRDVLPDHLSIAARAVAMEPRLMPLVPRRMAERARKLGNHRFLQGEMDDARRLLGVALRFDPWNARIWTSWLVVATAPRLAYTLLEPRLRRRRQAIGFYSLSIN</sequence>
<comment type="caution">
    <text evidence="2">The sequence shown here is derived from an EMBL/GenBank/DDBJ whole genome shotgun (WGS) entry which is preliminary data.</text>
</comment>
<dbReference type="AlphaFoldDB" id="A0A0F9FQT6"/>
<dbReference type="InterPro" id="IPR019290">
    <property type="entry name" value="GlycosylTrfase-like_prok"/>
</dbReference>
<dbReference type="SUPFAM" id="SSF53448">
    <property type="entry name" value="Nucleotide-diphospho-sugar transferases"/>
    <property type="match status" value="1"/>
</dbReference>
<evidence type="ECO:0000259" key="1">
    <source>
        <dbReference type="Pfam" id="PF10111"/>
    </source>
</evidence>
<feature type="non-terminal residue" evidence="2">
    <location>
        <position position="1"/>
    </location>
</feature>
<dbReference type="GO" id="GO:0016757">
    <property type="term" value="F:glycosyltransferase activity"/>
    <property type="evidence" value="ECO:0007669"/>
    <property type="project" value="UniProtKB-ARBA"/>
</dbReference>
<proteinExistence type="predicted"/>
<evidence type="ECO:0000313" key="2">
    <source>
        <dbReference type="EMBL" id="KKL80766.1"/>
    </source>
</evidence>
<accession>A0A0F9FQT6</accession>
<dbReference type="PANTHER" id="PTHR22916:SF3">
    <property type="entry name" value="UDP-GLCNAC:BETAGAL BETA-1,3-N-ACETYLGLUCOSAMINYLTRANSFERASE-LIKE PROTEIN 1"/>
    <property type="match status" value="1"/>
</dbReference>
<dbReference type="EMBL" id="LAZR01022760">
    <property type="protein sequence ID" value="KKL80766.1"/>
    <property type="molecule type" value="Genomic_DNA"/>
</dbReference>
<protein>
    <recommendedName>
        <fullName evidence="1">Glycosyltransferase 2-like prokaryotic type domain-containing protein</fullName>
    </recommendedName>
</protein>
<feature type="domain" description="Glycosyltransferase 2-like prokaryotic type" evidence="1">
    <location>
        <begin position="5"/>
        <end position="145"/>
    </location>
</feature>
<name>A0A0F9FQT6_9ZZZZ</name>
<dbReference type="PANTHER" id="PTHR22916">
    <property type="entry name" value="GLYCOSYLTRANSFERASE"/>
    <property type="match status" value="1"/>
</dbReference>
<gene>
    <name evidence="2" type="ORF">LCGC14_2001500</name>
</gene>